<dbReference type="EMBL" id="AP023366">
    <property type="protein sequence ID" value="BCJ87861.1"/>
    <property type="molecule type" value="Genomic_DNA"/>
</dbReference>
<sequence length="137" mass="16074">MALTNCKQCGRLFNRTMKDICPECVKQDDEDFMKVGQYLRANRGASPQEVHEETEVALEKIFRFIREGRLIAEKYPAMTFPCERCGLPIQSGRFCRSCSDELKQQFDRVMHQDSEQSGSASSRSREEFYLKKRFERK</sequence>
<dbReference type="AlphaFoldDB" id="A0A7I8DJ45"/>
<organism evidence="1 2">
    <name type="scientific">Effusibacillus dendaii</name>
    <dbReference type="NCBI Taxonomy" id="2743772"/>
    <lineage>
        <taxon>Bacteria</taxon>
        <taxon>Bacillati</taxon>
        <taxon>Bacillota</taxon>
        <taxon>Bacilli</taxon>
        <taxon>Bacillales</taxon>
        <taxon>Alicyclobacillaceae</taxon>
        <taxon>Effusibacillus</taxon>
    </lineage>
</organism>
<dbReference type="InterPro" id="IPR022258">
    <property type="entry name" value="Flagellar_operon_YvyF"/>
</dbReference>
<name>A0A7I8DJ45_9BACL</name>
<dbReference type="Proteomes" id="UP000593802">
    <property type="component" value="Chromosome"/>
</dbReference>
<keyword evidence="2" id="KW-1185">Reference proteome</keyword>
<accession>A0A7I8DJ45</accession>
<evidence type="ECO:0000313" key="2">
    <source>
        <dbReference type="Proteomes" id="UP000593802"/>
    </source>
</evidence>
<evidence type="ECO:0008006" key="3">
    <source>
        <dbReference type="Google" id="ProtNLM"/>
    </source>
</evidence>
<gene>
    <name evidence="1" type="primary">yvyF</name>
    <name evidence="1" type="ORF">skT53_28460</name>
</gene>
<reference evidence="1 2" key="1">
    <citation type="submission" date="2020-08" db="EMBL/GenBank/DDBJ databases">
        <title>Complete Genome Sequence of Effusibacillus dendaii Strain skT53, Isolated from Farmland soil.</title>
        <authorList>
            <person name="Konishi T."/>
            <person name="Kawasaki H."/>
        </authorList>
    </citation>
    <scope>NUCLEOTIDE SEQUENCE [LARGE SCALE GENOMIC DNA]</scope>
    <source>
        <strain evidence="2">skT53</strain>
    </source>
</reference>
<evidence type="ECO:0000313" key="1">
    <source>
        <dbReference type="EMBL" id="BCJ87861.1"/>
    </source>
</evidence>
<dbReference type="NCBIfam" id="TIGR03826">
    <property type="entry name" value="YvyF"/>
    <property type="match status" value="1"/>
</dbReference>
<proteinExistence type="predicted"/>
<protein>
    <recommendedName>
        <fullName evidence="3">Flagellar protein</fullName>
    </recommendedName>
</protein>
<dbReference type="KEGG" id="eff:skT53_28460"/>
<dbReference type="RefSeq" id="WP_200758305.1">
    <property type="nucleotide sequence ID" value="NZ_AP023366.1"/>
</dbReference>